<feature type="domain" description="F-box" evidence="1">
    <location>
        <begin position="8"/>
        <end position="48"/>
    </location>
</feature>
<gene>
    <name evidence="2" type="ORF">DFH94DRAFT_385635</name>
</gene>
<reference evidence="2" key="2">
    <citation type="journal article" date="2020" name="Nat. Commun.">
        <title>Large-scale genome sequencing of mycorrhizal fungi provides insights into the early evolution of symbiotic traits.</title>
        <authorList>
            <person name="Miyauchi S."/>
            <person name="Kiss E."/>
            <person name="Kuo A."/>
            <person name="Drula E."/>
            <person name="Kohler A."/>
            <person name="Sanchez-Garcia M."/>
            <person name="Morin E."/>
            <person name="Andreopoulos B."/>
            <person name="Barry K.W."/>
            <person name="Bonito G."/>
            <person name="Buee M."/>
            <person name="Carver A."/>
            <person name="Chen C."/>
            <person name="Cichocki N."/>
            <person name="Clum A."/>
            <person name="Culley D."/>
            <person name="Crous P.W."/>
            <person name="Fauchery L."/>
            <person name="Girlanda M."/>
            <person name="Hayes R.D."/>
            <person name="Keri Z."/>
            <person name="LaButti K."/>
            <person name="Lipzen A."/>
            <person name="Lombard V."/>
            <person name="Magnuson J."/>
            <person name="Maillard F."/>
            <person name="Murat C."/>
            <person name="Nolan M."/>
            <person name="Ohm R.A."/>
            <person name="Pangilinan J."/>
            <person name="Pereira M.F."/>
            <person name="Perotto S."/>
            <person name="Peter M."/>
            <person name="Pfister S."/>
            <person name="Riley R."/>
            <person name="Sitrit Y."/>
            <person name="Stielow J.B."/>
            <person name="Szollosi G."/>
            <person name="Zifcakova L."/>
            <person name="Stursova M."/>
            <person name="Spatafora J.W."/>
            <person name="Tedersoo L."/>
            <person name="Vaario L.M."/>
            <person name="Yamada A."/>
            <person name="Yan M."/>
            <person name="Wang P."/>
            <person name="Xu J."/>
            <person name="Bruns T."/>
            <person name="Baldrian P."/>
            <person name="Vilgalys R."/>
            <person name="Dunand C."/>
            <person name="Henrissat B."/>
            <person name="Grigoriev I.V."/>
            <person name="Hibbett D."/>
            <person name="Nagy L.G."/>
            <person name="Martin F.M."/>
        </authorList>
    </citation>
    <scope>NUCLEOTIDE SEQUENCE</scope>
    <source>
        <strain evidence="2">Prilba</strain>
    </source>
</reference>
<dbReference type="AlphaFoldDB" id="A0A9P5N026"/>
<dbReference type="Proteomes" id="UP000759537">
    <property type="component" value="Unassembled WGS sequence"/>
</dbReference>
<organism evidence="2 3">
    <name type="scientific">Russula ochroleuca</name>
    <dbReference type="NCBI Taxonomy" id="152965"/>
    <lineage>
        <taxon>Eukaryota</taxon>
        <taxon>Fungi</taxon>
        <taxon>Dikarya</taxon>
        <taxon>Basidiomycota</taxon>
        <taxon>Agaricomycotina</taxon>
        <taxon>Agaricomycetes</taxon>
        <taxon>Russulales</taxon>
        <taxon>Russulaceae</taxon>
        <taxon>Russula</taxon>
    </lineage>
</organism>
<evidence type="ECO:0000313" key="2">
    <source>
        <dbReference type="EMBL" id="KAF8482910.1"/>
    </source>
</evidence>
<name>A0A9P5N026_9AGAM</name>
<dbReference type="CDD" id="cd09917">
    <property type="entry name" value="F-box_SF"/>
    <property type="match status" value="1"/>
</dbReference>
<dbReference type="InterPro" id="IPR036047">
    <property type="entry name" value="F-box-like_dom_sf"/>
</dbReference>
<dbReference type="Pfam" id="PF12937">
    <property type="entry name" value="F-box-like"/>
    <property type="match status" value="1"/>
</dbReference>
<reference evidence="2" key="1">
    <citation type="submission" date="2019-10" db="EMBL/GenBank/DDBJ databases">
        <authorList>
            <consortium name="DOE Joint Genome Institute"/>
            <person name="Kuo A."/>
            <person name="Miyauchi S."/>
            <person name="Kiss E."/>
            <person name="Drula E."/>
            <person name="Kohler A."/>
            <person name="Sanchez-Garcia M."/>
            <person name="Andreopoulos B."/>
            <person name="Barry K.W."/>
            <person name="Bonito G."/>
            <person name="Buee M."/>
            <person name="Carver A."/>
            <person name="Chen C."/>
            <person name="Cichocki N."/>
            <person name="Clum A."/>
            <person name="Culley D."/>
            <person name="Crous P.W."/>
            <person name="Fauchery L."/>
            <person name="Girlanda M."/>
            <person name="Hayes R."/>
            <person name="Keri Z."/>
            <person name="LaButti K."/>
            <person name="Lipzen A."/>
            <person name="Lombard V."/>
            <person name="Magnuson J."/>
            <person name="Maillard F."/>
            <person name="Morin E."/>
            <person name="Murat C."/>
            <person name="Nolan M."/>
            <person name="Ohm R."/>
            <person name="Pangilinan J."/>
            <person name="Pereira M."/>
            <person name="Perotto S."/>
            <person name="Peter M."/>
            <person name="Riley R."/>
            <person name="Sitrit Y."/>
            <person name="Stielow B."/>
            <person name="Szollosi G."/>
            <person name="Zifcakova L."/>
            <person name="Stursova M."/>
            <person name="Spatafora J.W."/>
            <person name="Tedersoo L."/>
            <person name="Vaario L.-M."/>
            <person name="Yamada A."/>
            <person name="Yan M."/>
            <person name="Wang P."/>
            <person name="Xu J."/>
            <person name="Bruns T."/>
            <person name="Baldrian P."/>
            <person name="Vilgalys R."/>
            <person name="Henrissat B."/>
            <person name="Grigoriev I.V."/>
            <person name="Hibbett D."/>
            <person name="Nagy L.G."/>
            <person name="Martin F.M."/>
        </authorList>
    </citation>
    <scope>NUCLEOTIDE SEQUENCE</scope>
    <source>
        <strain evidence="2">Prilba</strain>
    </source>
</reference>
<keyword evidence="3" id="KW-1185">Reference proteome</keyword>
<dbReference type="InterPro" id="IPR001810">
    <property type="entry name" value="F-box_dom"/>
</dbReference>
<sequence>MDSPFLNSSAEVLIDILSHLPLRDIVACKLTCRKLNDVIAHSSFIQYIIQTHLAGVHDPLIPGATIVERLSALKTLEATWRNLDVRQRTAQITRGTAWPWLNYTVHNDYLLAVRGNSDDPNHPPGYSYIDLREQAAFTDPLWRKVDVPWNGQYCMFTFAANENGLAVVVTCARHEDISRVEVHCLNFVDGEPHPSAENPDLVVDFPGPSSPHHMQVQITGDHILLSCNGSSNDENQVDVLFLVSWKVGKVTSLFETPPPAMTFAVGFTWVSETLLAFVHMAENAIHLYEFIEEPGQVKLIKALELPPLCDGGRLNFAQCHSEQNPVFHPPSYPTSRPPPRFPFRYNPADGIACFILGVGLEEIPGASMTIAIVVHRSALVALASATAGAGPTTSTDNDQRVPWDSWGPSATRCLEVPYWRRCSGPVGQRWGMLAHDELVLRDFNPHSVSASLRQHAAAPQRAPGSRRGMLRLENGNRTRVVTAPTLLTAGLCFRGDVISHLPYVETRAVYTPRWESVLMDGERLLGLYFKEDDADAHKVDIDIYLMAPAA</sequence>
<dbReference type="SUPFAM" id="SSF81383">
    <property type="entry name" value="F-box domain"/>
    <property type="match status" value="1"/>
</dbReference>
<evidence type="ECO:0000259" key="1">
    <source>
        <dbReference type="SMART" id="SM00256"/>
    </source>
</evidence>
<dbReference type="Gene3D" id="1.20.1280.50">
    <property type="match status" value="1"/>
</dbReference>
<dbReference type="EMBL" id="WHVB01000005">
    <property type="protein sequence ID" value="KAF8482910.1"/>
    <property type="molecule type" value="Genomic_DNA"/>
</dbReference>
<comment type="caution">
    <text evidence="2">The sequence shown here is derived from an EMBL/GenBank/DDBJ whole genome shotgun (WGS) entry which is preliminary data.</text>
</comment>
<proteinExistence type="predicted"/>
<protein>
    <recommendedName>
        <fullName evidence="1">F-box domain-containing protein</fullName>
    </recommendedName>
</protein>
<accession>A0A9P5N026</accession>
<dbReference type="OrthoDB" id="2751409at2759"/>
<evidence type="ECO:0000313" key="3">
    <source>
        <dbReference type="Proteomes" id="UP000759537"/>
    </source>
</evidence>
<dbReference type="SMART" id="SM00256">
    <property type="entry name" value="FBOX"/>
    <property type="match status" value="1"/>
</dbReference>